<name>A0A430AYJ8_9ENTE</name>
<keyword evidence="2" id="KW-0547">Nucleotide-binding</keyword>
<dbReference type="PANTHER" id="PTHR41299">
    <property type="entry name" value="THIAMINE PYROPHOSPHOKINASE"/>
    <property type="match status" value="1"/>
</dbReference>
<dbReference type="InterPro" id="IPR036759">
    <property type="entry name" value="TPK_catalytic_sf"/>
</dbReference>
<keyword evidence="8" id="KW-1185">Reference proteome</keyword>
<organism evidence="7 8">
    <name type="scientific">Vagococcus elongatus</name>
    <dbReference type="NCBI Taxonomy" id="180344"/>
    <lineage>
        <taxon>Bacteria</taxon>
        <taxon>Bacillati</taxon>
        <taxon>Bacillota</taxon>
        <taxon>Bacilli</taxon>
        <taxon>Lactobacillales</taxon>
        <taxon>Enterococcaceae</taxon>
        <taxon>Vagococcus</taxon>
    </lineage>
</organism>
<keyword evidence="3 7" id="KW-0418">Kinase</keyword>
<feature type="domain" description="Thiamin pyrophosphokinase thiamin-binding" evidence="6">
    <location>
        <begin position="145"/>
        <end position="209"/>
    </location>
</feature>
<protein>
    <recommendedName>
        <fullName evidence="5">Thiamine diphosphokinase</fullName>
        <ecNumber evidence="5">2.7.6.2</ecNumber>
    </recommendedName>
</protein>
<dbReference type="NCBIfam" id="TIGR01378">
    <property type="entry name" value="thi_PPkinase"/>
    <property type="match status" value="1"/>
</dbReference>
<reference evidence="7 8" key="1">
    <citation type="submission" date="2017-05" db="EMBL/GenBank/DDBJ databases">
        <title>Vagococcus spp. assemblies.</title>
        <authorList>
            <person name="Gulvik C.A."/>
        </authorList>
    </citation>
    <scope>NUCLEOTIDE SEQUENCE [LARGE SCALE GENOMIC DNA]</scope>
    <source>
        <strain evidence="7 8">CCUG 51432</strain>
    </source>
</reference>
<dbReference type="GO" id="GO:0009229">
    <property type="term" value="P:thiamine diphosphate biosynthetic process"/>
    <property type="evidence" value="ECO:0007669"/>
    <property type="project" value="InterPro"/>
</dbReference>
<keyword evidence="1" id="KW-0808">Transferase</keyword>
<accession>A0A430AYJ8</accession>
<dbReference type="Pfam" id="PF04263">
    <property type="entry name" value="TPK_catalytic"/>
    <property type="match status" value="1"/>
</dbReference>
<dbReference type="InterPro" id="IPR007373">
    <property type="entry name" value="Thiamin_PyroPKinase_B1-bd"/>
</dbReference>
<dbReference type="OrthoDB" id="9804377at2"/>
<dbReference type="InterPro" id="IPR007371">
    <property type="entry name" value="TPK_catalytic"/>
</dbReference>
<evidence type="ECO:0000256" key="5">
    <source>
        <dbReference type="NCBIfam" id="TIGR01378"/>
    </source>
</evidence>
<evidence type="ECO:0000313" key="8">
    <source>
        <dbReference type="Proteomes" id="UP000287605"/>
    </source>
</evidence>
<dbReference type="GO" id="GO:0030975">
    <property type="term" value="F:thiamine binding"/>
    <property type="evidence" value="ECO:0007669"/>
    <property type="project" value="InterPro"/>
</dbReference>
<evidence type="ECO:0000256" key="3">
    <source>
        <dbReference type="ARBA" id="ARBA00022777"/>
    </source>
</evidence>
<dbReference type="GO" id="GO:0016301">
    <property type="term" value="F:kinase activity"/>
    <property type="evidence" value="ECO:0007669"/>
    <property type="project" value="UniProtKB-KW"/>
</dbReference>
<dbReference type="InterPro" id="IPR006282">
    <property type="entry name" value="Thi_PPkinase"/>
</dbReference>
<gene>
    <name evidence="7" type="ORF">CBF29_05400</name>
</gene>
<dbReference type="InterPro" id="IPR053149">
    <property type="entry name" value="TPK"/>
</dbReference>
<evidence type="ECO:0000259" key="6">
    <source>
        <dbReference type="SMART" id="SM00983"/>
    </source>
</evidence>
<dbReference type="CDD" id="cd07995">
    <property type="entry name" value="TPK"/>
    <property type="match status" value="1"/>
</dbReference>
<dbReference type="Proteomes" id="UP000287605">
    <property type="component" value="Unassembled WGS sequence"/>
</dbReference>
<evidence type="ECO:0000313" key="7">
    <source>
        <dbReference type="EMBL" id="RSU13105.1"/>
    </source>
</evidence>
<dbReference type="GO" id="GO:0004788">
    <property type="term" value="F:thiamine diphosphokinase activity"/>
    <property type="evidence" value="ECO:0007669"/>
    <property type="project" value="UniProtKB-UniRule"/>
</dbReference>
<dbReference type="RefSeq" id="WP_126808185.1">
    <property type="nucleotide sequence ID" value="NZ_NGKA01000006.1"/>
</dbReference>
<sequence>MTQVILAAGGPPELWPDIKNEFFSSSIWVGVDRGTWHLLEQGIIPDMAVGDFDSLTKEELETVEKSVATIHYAQPEKDFTDTELGVHKTFIAYPEASLKIIGATGGRLDHLLSNLWLPFNSVLAPYTSQISILDRQNSLSYFLPGEYVIEKESDKKYLAFVCLTEVEDLTLYDTKYHLTNQYVPRPISYASNEFTGETARFSFSKGIVVVIQSKDDKKNC</sequence>
<dbReference type="GO" id="GO:0006772">
    <property type="term" value="P:thiamine metabolic process"/>
    <property type="evidence" value="ECO:0007669"/>
    <property type="project" value="UniProtKB-UniRule"/>
</dbReference>
<dbReference type="Pfam" id="PF04265">
    <property type="entry name" value="TPK_B1_binding"/>
    <property type="match status" value="1"/>
</dbReference>
<evidence type="ECO:0000256" key="4">
    <source>
        <dbReference type="ARBA" id="ARBA00022840"/>
    </source>
</evidence>
<dbReference type="SMART" id="SM00983">
    <property type="entry name" value="TPK_B1_binding"/>
    <property type="match status" value="1"/>
</dbReference>
<dbReference type="SUPFAM" id="SSF63999">
    <property type="entry name" value="Thiamin pyrophosphokinase, catalytic domain"/>
    <property type="match status" value="1"/>
</dbReference>
<dbReference type="EC" id="2.7.6.2" evidence="5"/>
<dbReference type="Gene3D" id="3.40.50.10240">
    <property type="entry name" value="Thiamin pyrophosphokinase, catalytic domain"/>
    <property type="match status" value="1"/>
</dbReference>
<evidence type="ECO:0000256" key="2">
    <source>
        <dbReference type="ARBA" id="ARBA00022741"/>
    </source>
</evidence>
<comment type="caution">
    <text evidence="7">The sequence shown here is derived from an EMBL/GenBank/DDBJ whole genome shotgun (WGS) entry which is preliminary data.</text>
</comment>
<dbReference type="AlphaFoldDB" id="A0A430AYJ8"/>
<proteinExistence type="predicted"/>
<evidence type="ECO:0000256" key="1">
    <source>
        <dbReference type="ARBA" id="ARBA00022679"/>
    </source>
</evidence>
<dbReference type="GO" id="GO:0005524">
    <property type="term" value="F:ATP binding"/>
    <property type="evidence" value="ECO:0007669"/>
    <property type="project" value="UniProtKB-KW"/>
</dbReference>
<keyword evidence="4" id="KW-0067">ATP-binding</keyword>
<dbReference type="EMBL" id="NGKA01000006">
    <property type="protein sequence ID" value="RSU13105.1"/>
    <property type="molecule type" value="Genomic_DNA"/>
</dbReference>
<dbReference type="PANTHER" id="PTHR41299:SF1">
    <property type="entry name" value="THIAMINE PYROPHOSPHOKINASE"/>
    <property type="match status" value="1"/>
</dbReference>